<dbReference type="OrthoDB" id="5821246at2"/>
<evidence type="ECO:0000313" key="4">
    <source>
        <dbReference type="Proteomes" id="UP000274556"/>
    </source>
</evidence>
<dbReference type="EMBL" id="RBXL01000001">
    <property type="protein sequence ID" value="RKT46189.1"/>
    <property type="molecule type" value="Genomic_DNA"/>
</dbReference>
<protein>
    <recommendedName>
        <fullName evidence="5">DUF2333 family protein</fullName>
    </recommendedName>
</protein>
<organism evidence="3 4">
    <name type="scientific">Thiocapsa rosea</name>
    <dbReference type="NCBI Taxonomy" id="69360"/>
    <lineage>
        <taxon>Bacteria</taxon>
        <taxon>Pseudomonadati</taxon>
        <taxon>Pseudomonadota</taxon>
        <taxon>Gammaproteobacteria</taxon>
        <taxon>Chromatiales</taxon>
        <taxon>Chromatiaceae</taxon>
        <taxon>Thiocapsa</taxon>
    </lineage>
</organism>
<feature type="transmembrane region" description="Helical" evidence="2">
    <location>
        <begin position="52"/>
        <end position="71"/>
    </location>
</feature>
<reference evidence="3 4" key="1">
    <citation type="submission" date="2018-10" db="EMBL/GenBank/DDBJ databases">
        <title>Genomic Encyclopedia of Archaeal and Bacterial Type Strains, Phase II (KMG-II): from individual species to whole genera.</title>
        <authorList>
            <person name="Goeker M."/>
        </authorList>
    </citation>
    <scope>NUCLEOTIDE SEQUENCE [LARGE SCALE GENOMIC DNA]</scope>
    <source>
        <strain evidence="3 4">DSM 235</strain>
    </source>
</reference>
<evidence type="ECO:0000256" key="2">
    <source>
        <dbReference type="SAM" id="Phobius"/>
    </source>
</evidence>
<feature type="region of interest" description="Disordered" evidence="1">
    <location>
        <begin position="1"/>
        <end position="47"/>
    </location>
</feature>
<name>A0A495VA45_9GAMM</name>
<evidence type="ECO:0000313" key="3">
    <source>
        <dbReference type="EMBL" id="RKT46189.1"/>
    </source>
</evidence>
<dbReference type="PIRSF" id="PIRSF029693">
    <property type="entry name" value="UCP029693"/>
    <property type="match status" value="1"/>
</dbReference>
<dbReference type="Proteomes" id="UP000274556">
    <property type="component" value="Unassembled WGS sequence"/>
</dbReference>
<accession>A0A495VA45</accession>
<feature type="compositionally biased region" description="Low complexity" evidence="1">
    <location>
        <begin position="34"/>
        <end position="47"/>
    </location>
</feature>
<comment type="caution">
    <text evidence="3">The sequence shown here is derived from an EMBL/GenBank/DDBJ whole genome shotgun (WGS) entry which is preliminary data.</text>
</comment>
<evidence type="ECO:0008006" key="5">
    <source>
        <dbReference type="Google" id="ProtNLM"/>
    </source>
</evidence>
<dbReference type="Pfam" id="PF10095">
    <property type="entry name" value="DUF2333"/>
    <property type="match status" value="1"/>
</dbReference>
<gene>
    <name evidence="3" type="ORF">BDD21_3690</name>
</gene>
<keyword evidence="4" id="KW-1185">Reference proteome</keyword>
<feature type="compositionally biased region" description="Polar residues" evidence="1">
    <location>
        <begin position="19"/>
        <end position="30"/>
    </location>
</feature>
<proteinExistence type="predicted"/>
<dbReference type="InterPro" id="IPR016936">
    <property type="entry name" value="UCP029693"/>
</dbReference>
<sequence>MNEKPAMVPPGPDERRDSLGNQAHDSSNAGQRDPSGAGSSARTGSRPSPLRVVGIGLALCAVIVLALGIVWSRQPPTFDVAALQATELAAIEGSRPVPGTAVVAAAIGVGETLLDKPGGFLFNDITPPGIYLDNMPNWEYGALKELRDSVRALRNDFSRSQTQSIENDHAKRADVKLAIDASSWMLPSAEDEYRQAMDSLRLFLRDLSTGRDRSARFYARADNLAAYLSVVEKRLGSLALRLSASVGDHELAAALIMNVGDPNAEMEPEIESMKIDGGGGATPWYLVDDIFYEARGYTWALLHMMRAVSIDFADILASKNADISIQQIIRDLEGASKTMASPIVLNGHGYGFLANHSLVMASYISRANAAVLDLRILMQQG</sequence>
<evidence type="ECO:0000256" key="1">
    <source>
        <dbReference type="SAM" id="MobiDB-lite"/>
    </source>
</evidence>
<dbReference type="RefSeq" id="WP_120798349.1">
    <property type="nucleotide sequence ID" value="NZ_RBXL01000001.1"/>
</dbReference>
<dbReference type="AlphaFoldDB" id="A0A495VA45"/>
<keyword evidence="2" id="KW-0472">Membrane</keyword>
<keyword evidence="2" id="KW-0812">Transmembrane</keyword>
<keyword evidence="2" id="KW-1133">Transmembrane helix</keyword>